<protein>
    <recommendedName>
        <fullName evidence="1">Myb-like domain-containing protein</fullName>
    </recommendedName>
</protein>
<keyword evidence="3" id="KW-1185">Reference proteome</keyword>
<dbReference type="Pfam" id="PF13837">
    <property type="entry name" value="Myb_DNA-bind_4"/>
    <property type="match status" value="1"/>
</dbReference>
<dbReference type="AlphaFoldDB" id="A0A151IAV1"/>
<evidence type="ECO:0000313" key="2">
    <source>
        <dbReference type="EMBL" id="KYM96681.1"/>
    </source>
</evidence>
<accession>A0A151IAV1</accession>
<dbReference type="PANTHER" id="PTHR47595">
    <property type="entry name" value="HEAT SHOCK 70 KDA PROTEIN 14"/>
    <property type="match status" value="1"/>
</dbReference>
<evidence type="ECO:0000313" key="3">
    <source>
        <dbReference type="Proteomes" id="UP000078542"/>
    </source>
</evidence>
<feature type="domain" description="Myb-like" evidence="1">
    <location>
        <begin position="4"/>
        <end position="69"/>
    </location>
</feature>
<dbReference type="EMBL" id="KQ978156">
    <property type="protein sequence ID" value="KYM96681.1"/>
    <property type="molecule type" value="Genomic_DNA"/>
</dbReference>
<proteinExistence type="predicted"/>
<dbReference type="InterPro" id="IPR001005">
    <property type="entry name" value="SANT/Myb"/>
</dbReference>
<sequence>MRIFSTENRFYWTAETTKLLMHEVSKHISLINKKNYMQKRVWKDIASNFHEKGYNITDEQCLTKWKNLKQKYKHVRENNNETGRAAQTWEYFNMIDEFLHTRPEILPVSVASSTHGFRIRERSPCTDYEEYNNENDPAVSNTSYGIIRNVRKRQKRHTTILEQLFKQREEHHKKNVECKRNF</sequence>
<dbReference type="PANTHER" id="PTHR47595:SF1">
    <property type="entry name" value="MYB_SANT-LIKE DNA-BINDING DOMAIN-CONTAINING PROTEIN"/>
    <property type="match status" value="1"/>
</dbReference>
<gene>
    <name evidence="2" type="ORF">ALC62_12658</name>
</gene>
<dbReference type="Proteomes" id="UP000078542">
    <property type="component" value="Unassembled WGS sequence"/>
</dbReference>
<dbReference type="PROSITE" id="PS50090">
    <property type="entry name" value="MYB_LIKE"/>
    <property type="match status" value="1"/>
</dbReference>
<name>A0A151IAV1_9HYME</name>
<dbReference type="InterPro" id="IPR044822">
    <property type="entry name" value="Myb_DNA-bind_4"/>
</dbReference>
<reference evidence="2 3" key="1">
    <citation type="submission" date="2016-03" db="EMBL/GenBank/DDBJ databases">
        <title>Cyphomyrmex costatus WGS genome.</title>
        <authorList>
            <person name="Nygaard S."/>
            <person name="Hu H."/>
            <person name="Boomsma J."/>
            <person name="Zhang G."/>
        </authorList>
    </citation>
    <scope>NUCLEOTIDE SEQUENCE [LARGE SCALE GENOMIC DNA]</scope>
    <source>
        <strain evidence="2">MS0001</strain>
        <tissue evidence="2">Whole body</tissue>
    </source>
</reference>
<dbReference type="Gene3D" id="1.10.10.60">
    <property type="entry name" value="Homeodomain-like"/>
    <property type="match status" value="1"/>
</dbReference>
<evidence type="ECO:0000259" key="1">
    <source>
        <dbReference type="PROSITE" id="PS50090"/>
    </source>
</evidence>
<organism evidence="2 3">
    <name type="scientific">Cyphomyrmex costatus</name>
    <dbReference type="NCBI Taxonomy" id="456900"/>
    <lineage>
        <taxon>Eukaryota</taxon>
        <taxon>Metazoa</taxon>
        <taxon>Ecdysozoa</taxon>
        <taxon>Arthropoda</taxon>
        <taxon>Hexapoda</taxon>
        <taxon>Insecta</taxon>
        <taxon>Pterygota</taxon>
        <taxon>Neoptera</taxon>
        <taxon>Endopterygota</taxon>
        <taxon>Hymenoptera</taxon>
        <taxon>Apocrita</taxon>
        <taxon>Aculeata</taxon>
        <taxon>Formicoidea</taxon>
        <taxon>Formicidae</taxon>
        <taxon>Myrmicinae</taxon>
        <taxon>Cyphomyrmex</taxon>
    </lineage>
</organism>